<feature type="domain" description="SKP1 component dimerisation" evidence="1">
    <location>
        <begin position="114"/>
        <end position="153"/>
    </location>
</feature>
<organism evidence="2 3">
    <name type="scientific">Caenorhabditis angaria</name>
    <dbReference type="NCBI Taxonomy" id="860376"/>
    <lineage>
        <taxon>Eukaryota</taxon>
        <taxon>Metazoa</taxon>
        <taxon>Ecdysozoa</taxon>
        <taxon>Nematoda</taxon>
        <taxon>Chromadorea</taxon>
        <taxon>Rhabditida</taxon>
        <taxon>Rhabditina</taxon>
        <taxon>Rhabditomorpha</taxon>
        <taxon>Rhabditoidea</taxon>
        <taxon>Rhabditidae</taxon>
        <taxon>Peloderinae</taxon>
        <taxon>Caenorhabditis</taxon>
    </lineage>
</organism>
<sequence length="162" mass="18972">MNDIQPIICKLRTKEGNIIEVRNPEIVSKIGLIRNYFAMNNSVTVPEIPVQNVIVEDLKFILRHMAKRLNPESEHETNQLDLFNECANLSNTRFLSIIETTNFMEIPDMLQELSKICAHQFQKKTSDEISEYLNIEKDINGIELNEIEKENNWFHVIKEIEE</sequence>
<evidence type="ECO:0000259" key="1">
    <source>
        <dbReference type="Pfam" id="PF01466"/>
    </source>
</evidence>
<proteinExistence type="predicted"/>
<dbReference type="SUPFAM" id="SSF81382">
    <property type="entry name" value="Skp1 dimerisation domain-like"/>
    <property type="match status" value="1"/>
</dbReference>
<accession>A0A9P1I678</accession>
<name>A0A9P1I678_9PELO</name>
<evidence type="ECO:0000313" key="3">
    <source>
        <dbReference type="Proteomes" id="UP001152747"/>
    </source>
</evidence>
<keyword evidence="3" id="KW-1185">Reference proteome</keyword>
<dbReference type="EMBL" id="CANHGI010000001">
    <property type="protein sequence ID" value="CAI5438393.1"/>
    <property type="molecule type" value="Genomic_DNA"/>
</dbReference>
<dbReference type="InterPro" id="IPR011333">
    <property type="entry name" value="SKP1/BTB/POZ_sf"/>
</dbReference>
<dbReference type="InterPro" id="IPR036296">
    <property type="entry name" value="SKP1-like_dim_sf"/>
</dbReference>
<dbReference type="Pfam" id="PF01466">
    <property type="entry name" value="Skp1"/>
    <property type="match status" value="1"/>
</dbReference>
<dbReference type="GO" id="GO:0006511">
    <property type="term" value="P:ubiquitin-dependent protein catabolic process"/>
    <property type="evidence" value="ECO:0007669"/>
    <property type="project" value="InterPro"/>
</dbReference>
<dbReference type="InterPro" id="IPR016072">
    <property type="entry name" value="Skp1_comp_dimer"/>
</dbReference>
<gene>
    <name evidence="2" type="ORF">CAMP_LOCUS1030</name>
</gene>
<dbReference type="Proteomes" id="UP001152747">
    <property type="component" value="Unassembled WGS sequence"/>
</dbReference>
<protein>
    <recommendedName>
        <fullName evidence="1">SKP1 component dimerisation domain-containing protein</fullName>
    </recommendedName>
</protein>
<comment type="caution">
    <text evidence="2">The sequence shown here is derived from an EMBL/GenBank/DDBJ whole genome shotgun (WGS) entry which is preliminary data.</text>
</comment>
<evidence type="ECO:0000313" key="2">
    <source>
        <dbReference type="EMBL" id="CAI5438393.1"/>
    </source>
</evidence>
<reference evidence="2" key="1">
    <citation type="submission" date="2022-11" db="EMBL/GenBank/DDBJ databases">
        <authorList>
            <person name="Kikuchi T."/>
        </authorList>
    </citation>
    <scope>NUCLEOTIDE SEQUENCE</scope>
    <source>
        <strain evidence="2">PS1010</strain>
    </source>
</reference>
<dbReference type="AlphaFoldDB" id="A0A9P1I678"/>
<dbReference type="Gene3D" id="3.30.710.10">
    <property type="entry name" value="Potassium Channel Kv1.1, Chain A"/>
    <property type="match status" value="1"/>
</dbReference>